<evidence type="ECO:0000313" key="2">
    <source>
        <dbReference type="Proteomes" id="UP001500994"/>
    </source>
</evidence>
<comment type="caution">
    <text evidence="1">The sequence shown here is derived from an EMBL/GenBank/DDBJ whole genome shotgun (WGS) entry which is preliminary data.</text>
</comment>
<keyword evidence="2" id="KW-1185">Reference proteome</keyword>
<proteinExistence type="predicted"/>
<organism evidence="1 2">
    <name type="scientific">Streptomyces lunalinharesii</name>
    <dbReference type="NCBI Taxonomy" id="333384"/>
    <lineage>
        <taxon>Bacteria</taxon>
        <taxon>Bacillati</taxon>
        <taxon>Actinomycetota</taxon>
        <taxon>Actinomycetes</taxon>
        <taxon>Kitasatosporales</taxon>
        <taxon>Streptomycetaceae</taxon>
        <taxon>Streptomyces</taxon>
    </lineage>
</organism>
<dbReference type="EMBL" id="BAAARK010000025">
    <property type="protein sequence ID" value="GAA2680251.1"/>
    <property type="molecule type" value="Genomic_DNA"/>
</dbReference>
<evidence type="ECO:0008006" key="3">
    <source>
        <dbReference type="Google" id="ProtNLM"/>
    </source>
</evidence>
<protein>
    <recommendedName>
        <fullName evidence="3">Transposase</fullName>
    </recommendedName>
</protein>
<sequence length="63" mass="7279">MTYGKGVLPDGIVKLLNARTVNARTLRWRMRRRAAPWVRERPFAGIDPQRCRPQFPAGSSRRS</sequence>
<gene>
    <name evidence="1" type="ORF">GCM10009864_60820</name>
</gene>
<reference evidence="1 2" key="1">
    <citation type="journal article" date="2019" name="Int. J. Syst. Evol. Microbiol.">
        <title>The Global Catalogue of Microorganisms (GCM) 10K type strain sequencing project: providing services to taxonomists for standard genome sequencing and annotation.</title>
        <authorList>
            <consortium name="The Broad Institute Genomics Platform"/>
            <consortium name="The Broad Institute Genome Sequencing Center for Infectious Disease"/>
            <person name="Wu L."/>
            <person name="Ma J."/>
        </authorList>
    </citation>
    <scope>NUCLEOTIDE SEQUENCE [LARGE SCALE GENOMIC DNA]</scope>
    <source>
        <strain evidence="1 2">JCM 16374</strain>
    </source>
</reference>
<accession>A0ABN3SLZ9</accession>
<name>A0ABN3SLZ9_9ACTN</name>
<evidence type="ECO:0000313" key="1">
    <source>
        <dbReference type="EMBL" id="GAA2680251.1"/>
    </source>
</evidence>
<dbReference type="Proteomes" id="UP001500994">
    <property type="component" value="Unassembled WGS sequence"/>
</dbReference>